<name>A0A848MCA1_9GAMM</name>
<evidence type="ECO:0000313" key="6">
    <source>
        <dbReference type="EMBL" id="NMP25737.1"/>
    </source>
</evidence>
<dbReference type="GO" id="GO:0005737">
    <property type="term" value="C:cytoplasm"/>
    <property type="evidence" value="ECO:0007669"/>
    <property type="project" value="InterPro"/>
</dbReference>
<dbReference type="Pfam" id="PF12255">
    <property type="entry name" value="TcdB_toxin_midC"/>
    <property type="match status" value="1"/>
</dbReference>
<dbReference type="Pfam" id="PF03534">
    <property type="entry name" value="SpvB"/>
    <property type="match status" value="1"/>
</dbReference>
<protein>
    <submittedName>
        <fullName evidence="6">Toxin</fullName>
    </submittedName>
</protein>
<keyword evidence="7" id="KW-1185">Reference proteome</keyword>
<proteinExistence type="predicted"/>
<sequence length="1422" mass="158058">MPSENRSAAVAIPSVSLPKGGGALTGIRQSLDSVGATGQGGVQIPLPISLGRGFMPSLLLSYASGNGHSAFGMGWNMPLPMIARRSHQGVPAYNDNDQLTGPDGEVLVAVCNEQGEAQVDLVSELLGQPLNASYRVEQFMPRIVGDFSKIERWTAANDNGPAGKTAFWMVRGVDGSINIYGFSELARIADPAAPQQRIARWLLEESLSPTGEHIHYQYRSENDFGLNAGELLRDHQAQRYLDRARYGNRTAQTLPYLLTANMPADWHFELVMDYGEYAATDDATPLYQAQVSNQWPLRQDPHSDYALGFELRTLRLCRQALMFHRFAELGTEPVLVSRLRLNHSESPYLTHLDSVDQFGYAVADKMARLPSLRQEYSGFTANASAESWKKMEKMAQICDGGNYQWVDLYGEGIAGILYRSAEGWRYRCAKRASSGGDDVDYGDEQPLPQQPLGLADSPQALLTDMTGDGYLDWVVSQPGGAGFFTAQSDKNWSDFIPYQAFPSEFHHPQAQMAVLGGYLADLSLIGPRSVRLYRNQGGEFAAPIDIAHSGEDLPLQGSAIDELVAFSDVLGSGQQHLIRIRHNQVQCWPNLGHGCFGQPLLLATLPFAPGELHPAQISLADLDGSGAVDIIIAQPDQLLVFRNRCGNGFDTENPLILPLPPGERIDSLSKLTFADLSGQGFASLILTQAYPSPRHYRLDLSPVKPYLLYKQINPLGSETLWFYRSSAQEWLDEKQENPDAVSRLPFPVQLVKRVEVRDKISGNCTTTQYSFRRGWFDGREREFNGFGLVIQRDSESLSLPDRQQGFTAAVINKTWYHTGGPLDRSGFYQDEDCQPVGAMFCTQPAENGDIPLSAALITALAHPLNRALKGSVSRQEVYGEGMSVPYSVSATRPLLRLLQMPVWQDQAIVQPAVLEQHVWIYDGVASDPQATHQVLLAWDARGLPEYQASINAPRRAAPVCPFAAETAQAKWWAHSFDQQQDYWRIEEIRTQYQHREEAGFWRLGLPNQASTATLNFPASLRPATDGISYEFLKTEDGWLAANSAARTETGWQRVVLQPDASGKPHPLGLPLYSESAEFDAEALTAYTGWLEGEALEQALLAAGYRRGATGEPLWLLRSALSEYGDEKQFFRLLRQRASEAHPYSLIEYDKYLLTVVKVTDAAGLVSESDYDYRLLQPTRMTDPQGTVTANLFDPLGRVIASTYQGKEQGQSTGFGKFADHDFAISTLEEALNKPEQALGDLASVNFYAIDRFELTGKVICSASLSSDRYPGDPLRQIRIAISFSDGFGRILQTKHNVEAGEAYFRDEQGHLALDEQGKPLLAYSNQRWAVSQRVEYNNKGQPVREYQPYFVDGWQYLADEALRAYGYCSCLWYDPLGRPTDVLDANNEWSQVAYHPWYSVALDNNDTQGLARPDWLMSASRR</sequence>
<evidence type="ECO:0000256" key="2">
    <source>
        <dbReference type="ARBA" id="ARBA00022525"/>
    </source>
</evidence>
<dbReference type="PRINTS" id="PR01341">
    <property type="entry name" value="SALSPVBPROT"/>
</dbReference>
<comment type="caution">
    <text evidence="6">The sequence shown here is derived from an EMBL/GenBank/DDBJ whole genome shotgun (WGS) entry which is preliminary data.</text>
</comment>
<organism evidence="6 7">
    <name type="scientific">Rouxiella aceris</name>
    <dbReference type="NCBI Taxonomy" id="2703884"/>
    <lineage>
        <taxon>Bacteria</taxon>
        <taxon>Pseudomonadati</taxon>
        <taxon>Pseudomonadota</taxon>
        <taxon>Gammaproteobacteria</taxon>
        <taxon>Enterobacterales</taxon>
        <taxon>Yersiniaceae</taxon>
        <taxon>Rouxiella</taxon>
    </lineage>
</organism>
<gene>
    <name evidence="6" type="ORF">GW590_02445</name>
</gene>
<reference evidence="6 7" key="2">
    <citation type="submission" date="2020-06" db="EMBL/GenBank/DDBJ databases">
        <title>Polyphasic characterization of a Rahnella strain isolated from tree sap.</title>
        <authorList>
            <person name="Kim I.S."/>
        </authorList>
    </citation>
    <scope>NUCLEOTIDE SEQUENCE [LARGE SCALE GENOMIC DNA]</scope>
    <source>
        <strain evidence="6 7">SAP-1</strain>
    </source>
</reference>
<evidence type="ECO:0000256" key="1">
    <source>
        <dbReference type="ARBA" id="ARBA00004613"/>
    </source>
</evidence>
<reference evidence="6 7" key="1">
    <citation type="submission" date="2020-01" db="EMBL/GenBank/DDBJ databases">
        <authorList>
            <person name="Lee S.D."/>
        </authorList>
    </citation>
    <scope>NUCLEOTIDE SEQUENCE [LARGE SCALE GENOMIC DNA]</scope>
    <source>
        <strain evidence="6 7">SAP-1</strain>
    </source>
</reference>
<dbReference type="Proteomes" id="UP000585363">
    <property type="component" value="Unassembled WGS sequence"/>
</dbReference>
<evidence type="ECO:0000313" key="7">
    <source>
        <dbReference type="Proteomes" id="UP000585363"/>
    </source>
</evidence>
<dbReference type="Pfam" id="PF12256">
    <property type="entry name" value="TcdB_toxin_midN"/>
    <property type="match status" value="1"/>
</dbReference>
<feature type="domain" description="Insecticide toxin TcdB middle/C-terminal" evidence="4">
    <location>
        <begin position="864"/>
        <end position="1005"/>
    </location>
</feature>
<dbReference type="InterPro" id="IPR022045">
    <property type="entry name" value="TcdB_toxin_mid/N"/>
</dbReference>
<dbReference type="InterPro" id="IPR003284">
    <property type="entry name" value="Sal_SpvB"/>
</dbReference>
<dbReference type="EMBL" id="JAADJU010000001">
    <property type="protein sequence ID" value="NMP25737.1"/>
    <property type="molecule type" value="Genomic_DNA"/>
</dbReference>
<keyword evidence="2" id="KW-0964">Secreted</keyword>
<dbReference type="InterPro" id="IPR028994">
    <property type="entry name" value="Integrin_alpha_N"/>
</dbReference>
<accession>A0A848MCA1</accession>
<dbReference type="SUPFAM" id="SSF69318">
    <property type="entry name" value="Integrin alpha N-terminal domain"/>
    <property type="match status" value="1"/>
</dbReference>
<dbReference type="InterPro" id="IPR022044">
    <property type="entry name" value="TcdB_toxin_mid/C"/>
</dbReference>
<feature type="domain" description="Insecticide toxin TcdB middle/N-terminal" evidence="5">
    <location>
        <begin position="669"/>
        <end position="819"/>
    </location>
</feature>
<dbReference type="GO" id="GO:0005576">
    <property type="term" value="C:extracellular region"/>
    <property type="evidence" value="ECO:0007669"/>
    <property type="project" value="UniProtKB-SubCell"/>
</dbReference>
<keyword evidence="3" id="KW-0843">Virulence</keyword>
<comment type="subcellular location">
    <subcellularLocation>
        <location evidence="1">Secreted</location>
    </subcellularLocation>
</comment>
<evidence type="ECO:0000256" key="3">
    <source>
        <dbReference type="ARBA" id="ARBA00023026"/>
    </source>
</evidence>
<evidence type="ECO:0000259" key="4">
    <source>
        <dbReference type="Pfam" id="PF12255"/>
    </source>
</evidence>
<dbReference type="RefSeq" id="WP_169401416.1">
    <property type="nucleotide sequence ID" value="NZ_JAADJU010000001.1"/>
</dbReference>
<evidence type="ECO:0000259" key="5">
    <source>
        <dbReference type="Pfam" id="PF12256"/>
    </source>
</evidence>